<evidence type="ECO:0000313" key="3">
    <source>
        <dbReference type="Proteomes" id="UP000231388"/>
    </source>
</evidence>
<organism evidence="2 3">
    <name type="scientific">candidate division WWE3 bacterium CG23_combo_of_CG06-09_8_20_14_all_40_14</name>
    <dbReference type="NCBI Taxonomy" id="1975095"/>
    <lineage>
        <taxon>Bacteria</taxon>
        <taxon>Katanobacteria</taxon>
    </lineage>
</organism>
<gene>
    <name evidence="2" type="ORF">COX53_01200</name>
</gene>
<name>A0A2G9XCG1_UNCKA</name>
<dbReference type="Pfam" id="PF13470">
    <property type="entry name" value="PIN_3"/>
    <property type="match status" value="1"/>
</dbReference>
<accession>A0A2G9XCG1</accession>
<comment type="caution">
    <text evidence="2">The sequence shown here is derived from an EMBL/GenBank/DDBJ whole genome shotgun (WGS) entry which is preliminary data.</text>
</comment>
<dbReference type="AlphaFoldDB" id="A0A2G9XCG1"/>
<dbReference type="PANTHER" id="PTHR34610:SF3">
    <property type="entry name" value="SSL7007 PROTEIN"/>
    <property type="match status" value="1"/>
</dbReference>
<dbReference type="PANTHER" id="PTHR34610">
    <property type="entry name" value="SSL7007 PROTEIN"/>
    <property type="match status" value="1"/>
</dbReference>
<dbReference type="InterPro" id="IPR002716">
    <property type="entry name" value="PIN_dom"/>
</dbReference>
<dbReference type="Proteomes" id="UP000231388">
    <property type="component" value="Unassembled WGS sequence"/>
</dbReference>
<dbReference type="SUPFAM" id="SSF88723">
    <property type="entry name" value="PIN domain-like"/>
    <property type="match status" value="1"/>
</dbReference>
<evidence type="ECO:0000259" key="1">
    <source>
        <dbReference type="SMART" id="SM00670"/>
    </source>
</evidence>
<dbReference type="NCBIfam" id="TIGR00305">
    <property type="entry name" value="putative toxin-antitoxin system toxin component, PIN family"/>
    <property type="match status" value="1"/>
</dbReference>
<dbReference type="SMART" id="SM00670">
    <property type="entry name" value="PINc"/>
    <property type="match status" value="1"/>
</dbReference>
<proteinExistence type="predicted"/>
<dbReference type="EMBL" id="PCQY01000017">
    <property type="protein sequence ID" value="PIP04670.1"/>
    <property type="molecule type" value="Genomic_DNA"/>
</dbReference>
<dbReference type="Gene3D" id="3.40.50.1010">
    <property type="entry name" value="5'-nuclease"/>
    <property type="match status" value="1"/>
</dbReference>
<dbReference type="InterPro" id="IPR029060">
    <property type="entry name" value="PIN-like_dom_sf"/>
</dbReference>
<sequence>MISATPGNPLNIVLDTNIIISSIFFGGNPEKIIRLTLKKKFNPYISPPIINETLEVLYKKFSFSKELLNQVDKKIKSNFQVVYPLEKIHVLKDEPDNRILETAVAGNCAIIVSGDKEMLKLKKYKNIRILTASEFLKETID</sequence>
<feature type="domain" description="PIN" evidence="1">
    <location>
        <begin position="10"/>
        <end position="120"/>
    </location>
</feature>
<dbReference type="InterPro" id="IPR002850">
    <property type="entry name" value="PIN_toxin-like"/>
</dbReference>
<protein>
    <submittedName>
        <fullName evidence="2">Putative toxin-antitoxin system toxin component, PIN family</fullName>
    </submittedName>
</protein>
<evidence type="ECO:0000313" key="2">
    <source>
        <dbReference type="EMBL" id="PIP04670.1"/>
    </source>
</evidence>
<reference evidence="2 3" key="1">
    <citation type="submission" date="2017-09" db="EMBL/GenBank/DDBJ databases">
        <title>Depth-based differentiation of microbial function through sediment-hosted aquifers and enrichment of novel symbionts in the deep terrestrial subsurface.</title>
        <authorList>
            <person name="Probst A.J."/>
            <person name="Ladd B."/>
            <person name="Jarett J.K."/>
            <person name="Geller-Mcgrath D.E."/>
            <person name="Sieber C.M."/>
            <person name="Emerson J.B."/>
            <person name="Anantharaman K."/>
            <person name="Thomas B.C."/>
            <person name="Malmstrom R."/>
            <person name="Stieglmeier M."/>
            <person name="Klingl A."/>
            <person name="Woyke T."/>
            <person name="Ryan C.M."/>
            <person name="Banfield J.F."/>
        </authorList>
    </citation>
    <scope>NUCLEOTIDE SEQUENCE [LARGE SCALE GENOMIC DNA]</scope>
    <source>
        <strain evidence="2">CG23_combo_of_CG06-09_8_20_14_all_40_14</strain>
    </source>
</reference>